<gene>
    <name evidence="1" type="ORF">SAMN05192564_10147</name>
</gene>
<organism evidence="1 2">
    <name type="scientific">Paraburkholderia sartisoli</name>
    <dbReference type="NCBI Taxonomy" id="83784"/>
    <lineage>
        <taxon>Bacteria</taxon>
        <taxon>Pseudomonadati</taxon>
        <taxon>Pseudomonadota</taxon>
        <taxon>Betaproteobacteria</taxon>
        <taxon>Burkholderiales</taxon>
        <taxon>Burkholderiaceae</taxon>
        <taxon>Paraburkholderia</taxon>
    </lineage>
</organism>
<evidence type="ECO:0000313" key="1">
    <source>
        <dbReference type="EMBL" id="SEA03674.1"/>
    </source>
</evidence>
<accession>A0A1H3XYI0</accession>
<sequence length="118" mass="12910">MKPARISAGGTPLTLDLNVTTGMIDRLRGWMGRKSITEHDALLIQPCNSIHTWFMSAPIDVVFLDRHDRVVGVRDNVGPRRVCMHWRAASALELQAGRGAALGLAPGVQLDIDDGDIR</sequence>
<name>A0A1H3XYI0_9BURK</name>
<evidence type="ECO:0000313" key="2">
    <source>
        <dbReference type="Proteomes" id="UP000198638"/>
    </source>
</evidence>
<dbReference type="AlphaFoldDB" id="A0A1H3XYI0"/>
<dbReference type="InterPro" id="IPR038695">
    <property type="entry name" value="Saro_0823-like_sf"/>
</dbReference>
<dbReference type="RefSeq" id="WP_090527272.1">
    <property type="nucleotide sequence ID" value="NZ_FNRQ01000001.1"/>
</dbReference>
<dbReference type="OrthoDB" id="9813379at2"/>
<dbReference type="Proteomes" id="UP000198638">
    <property type="component" value="Unassembled WGS sequence"/>
</dbReference>
<dbReference type="EMBL" id="FNRQ01000001">
    <property type="protein sequence ID" value="SEA03674.1"/>
    <property type="molecule type" value="Genomic_DNA"/>
</dbReference>
<evidence type="ECO:0008006" key="3">
    <source>
        <dbReference type="Google" id="ProtNLM"/>
    </source>
</evidence>
<dbReference type="Gene3D" id="2.60.120.1140">
    <property type="entry name" value="Protein of unknown function DUF192"/>
    <property type="match status" value="1"/>
</dbReference>
<reference evidence="2" key="1">
    <citation type="submission" date="2016-10" db="EMBL/GenBank/DDBJ databases">
        <authorList>
            <person name="Varghese N."/>
            <person name="Submissions S."/>
        </authorList>
    </citation>
    <scope>NUCLEOTIDE SEQUENCE [LARGE SCALE GENOMIC DNA]</scope>
    <source>
        <strain evidence="2">LMG 24000</strain>
    </source>
</reference>
<protein>
    <recommendedName>
        <fullName evidence="3">DUF192 domain-containing protein</fullName>
    </recommendedName>
</protein>
<dbReference type="Pfam" id="PF02643">
    <property type="entry name" value="DUF192"/>
    <property type="match status" value="1"/>
</dbReference>
<dbReference type="InterPro" id="IPR003795">
    <property type="entry name" value="DUF192"/>
</dbReference>
<keyword evidence="2" id="KW-1185">Reference proteome</keyword>
<proteinExistence type="predicted"/>
<dbReference type="STRING" id="83784.SAMN05192564_10147"/>